<dbReference type="GO" id="GO:0016052">
    <property type="term" value="P:carbohydrate catabolic process"/>
    <property type="evidence" value="ECO:0007669"/>
    <property type="project" value="UniProtKB-ARBA"/>
</dbReference>
<feature type="domain" description="Carbohydrate kinase PfkB" evidence="9">
    <location>
        <begin position="11"/>
        <end position="295"/>
    </location>
</feature>
<evidence type="ECO:0000256" key="6">
    <source>
        <dbReference type="ARBA" id="ARBA00047745"/>
    </source>
</evidence>
<evidence type="ECO:0000259" key="9">
    <source>
        <dbReference type="Pfam" id="PF00294"/>
    </source>
</evidence>
<proteinExistence type="inferred from homology"/>
<evidence type="ECO:0000313" key="11">
    <source>
        <dbReference type="Proteomes" id="UP000324781"/>
    </source>
</evidence>
<keyword evidence="7" id="KW-0423">Lactose metabolism</keyword>
<comment type="similarity">
    <text evidence="1">Belongs to the carbohydrate kinase pfkB family.</text>
</comment>
<comment type="catalytic activity">
    <reaction evidence="7">
        <text>D-tagatofuranose 6-phosphate + ATP = D-tagatofuranose 1,6-bisphosphate + ADP + H(+)</text>
        <dbReference type="Rhea" id="RHEA:12420"/>
        <dbReference type="ChEBI" id="CHEBI:15378"/>
        <dbReference type="ChEBI" id="CHEBI:30616"/>
        <dbReference type="ChEBI" id="CHEBI:58694"/>
        <dbReference type="ChEBI" id="CHEBI:58695"/>
        <dbReference type="ChEBI" id="CHEBI:456216"/>
        <dbReference type="EC" id="2.7.1.144"/>
    </reaction>
</comment>
<dbReference type="EC" id="2.7.1.144" evidence="7"/>
<dbReference type="InterPro" id="IPR017583">
    <property type="entry name" value="Tagatose/fructose_Pkinase"/>
</dbReference>
<keyword evidence="3 7" id="KW-0547">Nucleotide-binding</keyword>
<dbReference type="SUPFAM" id="SSF53613">
    <property type="entry name" value="Ribokinase-like"/>
    <property type="match status" value="1"/>
</dbReference>
<keyword evidence="4 8" id="KW-0418">Kinase</keyword>
<evidence type="ECO:0000313" key="10">
    <source>
        <dbReference type="EMBL" id="SHI75400.1"/>
    </source>
</evidence>
<dbReference type="Pfam" id="PF00294">
    <property type="entry name" value="PfkB"/>
    <property type="match status" value="1"/>
</dbReference>
<dbReference type="GO" id="GO:2001059">
    <property type="term" value="P:D-tagatose 6-phosphate catabolic process"/>
    <property type="evidence" value="ECO:0007669"/>
    <property type="project" value="UniProtKB-UniPathway"/>
</dbReference>
<dbReference type="GO" id="GO:0044281">
    <property type="term" value="P:small molecule metabolic process"/>
    <property type="evidence" value="ECO:0007669"/>
    <property type="project" value="UniProtKB-ARBA"/>
</dbReference>
<evidence type="ECO:0000256" key="4">
    <source>
        <dbReference type="ARBA" id="ARBA00022777"/>
    </source>
</evidence>
<dbReference type="GO" id="GO:0009024">
    <property type="term" value="F:tagatose-6-phosphate kinase activity"/>
    <property type="evidence" value="ECO:0007669"/>
    <property type="project" value="UniProtKB-EC"/>
</dbReference>
<keyword evidence="11" id="KW-1185">Reference proteome</keyword>
<dbReference type="EMBL" id="FQZP01000008">
    <property type="protein sequence ID" value="SHI75400.1"/>
    <property type="molecule type" value="Genomic_DNA"/>
</dbReference>
<organism evidence="10 11">
    <name type="scientific">Thermoclostridium caenicola</name>
    <dbReference type="NCBI Taxonomy" id="659425"/>
    <lineage>
        <taxon>Bacteria</taxon>
        <taxon>Bacillati</taxon>
        <taxon>Bacillota</taxon>
        <taxon>Clostridia</taxon>
        <taxon>Eubacteriales</taxon>
        <taxon>Oscillospiraceae</taxon>
        <taxon>Thermoclostridium</taxon>
    </lineage>
</organism>
<dbReference type="OrthoDB" id="9801219at2"/>
<evidence type="ECO:0000256" key="2">
    <source>
        <dbReference type="ARBA" id="ARBA00022679"/>
    </source>
</evidence>
<dbReference type="Gene3D" id="3.40.1190.20">
    <property type="match status" value="1"/>
</dbReference>
<dbReference type="GO" id="GO:0005829">
    <property type="term" value="C:cytosol"/>
    <property type="evidence" value="ECO:0007669"/>
    <property type="project" value="TreeGrafter"/>
</dbReference>
<keyword evidence="2 7" id="KW-0808">Transferase</keyword>
<dbReference type="PANTHER" id="PTHR46566:SF2">
    <property type="entry name" value="ATP-DEPENDENT 6-PHOSPHOFRUCTOKINASE ISOZYME 2"/>
    <property type="match status" value="1"/>
</dbReference>
<comment type="pathway">
    <text evidence="7">Carbohydrate metabolism; D-tagatose 6-phosphate degradation; D-glyceraldehyde 3-phosphate and glycerone phosphate from D-tagatose 6-phosphate: step 1/2.</text>
</comment>
<dbReference type="Proteomes" id="UP000324781">
    <property type="component" value="Unassembled WGS sequence"/>
</dbReference>
<dbReference type="RefSeq" id="WP_149678098.1">
    <property type="nucleotide sequence ID" value="NZ_FQZP01000008.1"/>
</dbReference>
<dbReference type="GO" id="GO:0005988">
    <property type="term" value="P:lactose metabolic process"/>
    <property type="evidence" value="ECO:0007669"/>
    <property type="project" value="UniProtKB-KW"/>
</dbReference>
<reference evidence="10 11" key="1">
    <citation type="submission" date="2016-11" db="EMBL/GenBank/DDBJ databases">
        <authorList>
            <person name="Varghese N."/>
            <person name="Submissions S."/>
        </authorList>
    </citation>
    <scope>NUCLEOTIDE SEQUENCE [LARGE SCALE GENOMIC DNA]</scope>
    <source>
        <strain evidence="10 11">DSM 19027</strain>
    </source>
</reference>
<name>A0A1M6DQH2_9FIRM</name>
<dbReference type="PROSITE" id="PS00584">
    <property type="entry name" value="PFKB_KINASES_2"/>
    <property type="match status" value="1"/>
</dbReference>
<comment type="catalytic activity">
    <reaction evidence="6 8">
        <text>beta-D-fructose 1-phosphate + ATP = beta-D-fructose 1,6-bisphosphate + ADP + H(+)</text>
        <dbReference type="Rhea" id="RHEA:14213"/>
        <dbReference type="ChEBI" id="CHEBI:15378"/>
        <dbReference type="ChEBI" id="CHEBI:30616"/>
        <dbReference type="ChEBI" id="CHEBI:32966"/>
        <dbReference type="ChEBI" id="CHEBI:138881"/>
        <dbReference type="ChEBI" id="CHEBI:456216"/>
        <dbReference type="EC" id="2.7.1.56"/>
    </reaction>
</comment>
<dbReference type="FunFam" id="3.40.1190.20:FF:000001">
    <property type="entry name" value="Phosphofructokinase"/>
    <property type="match status" value="1"/>
</dbReference>
<evidence type="ECO:0000256" key="7">
    <source>
        <dbReference type="PIRNR" id="PIRNR000535"/>
    </source>
</evidence>
<accession>A0A1M6DQH2</accession>
<dbReference type="GO" id="GO:0005524">
    <property type="term" value="F:ATP binding"/>
    <property type="evidence" value="ECO:0007669"/>
    <property type="project" value="UniProtKB-UniRule"/>
</dbReference>
<dbReference type="NCBIfam" id="TIGR03168">
    <property type="entry name" value="1-PFK"/>
    <property type="match status" value="1"/>
</dbReference>
<evidence type="ECO:0000256" key="3">
    <source>
        <dbReference type="ARBA" id="ARBA00022741"/>
    </source>
</evidence>
<dbReference type="InterPro" id="IPR022463">
    <property type="entry name" value="1-PFruKinase"/>
</dbReference>
<protein>
    <recommendedName>
        <fullName evidence="7">Tagatose-6-phosphate kinase</fullName>
        <ecNumber evidence="7">2.7.1.144</ecNumber>
    </recommendedName>
</protein>
<dbReference type="InterPro" id="IPR029056">
    <property type="entry name" value="Ribokinase-like"/>
</dbReference>
<keyword evidence="5 7" id="KW-0067">ATP-binding</keyword>
<comment type="similarity">
    <text evidence="7">Belongs to the carbohydrate kinase PfkB family. LacC subfamily.</text>
</comment>
<dbReference type="PROSITE" id="PS00583">
    <property type="entry name" value="PFKB_KINASES_1"/>
    <property type="match status" value="1"/>
</dbReference>
<gene>
    <name evidence="10" type="ORF">SAMN05444373_100863</name>
</gene>
<dbReference type="InterPro" id="IPR002173">
    <property type="entry name" value="Carboh/pur_kinase_PfkB_CS"/>
</dbReference>
<dbReference type="UniPathway" id="UPA00704">
    <property type="reaction ID" value="UER00715"/>
</dbReference>
<dbReference type="CDD" id="cd01164">
    <property type="entry name" value="FruK_PfkB_like"/>
    <property type="match status" value="1"/>
</dbReference>
<dbReference type="NCBIfam" id="TIGR03828">
    <property type="entry name" value="pfkB"/>
    <property type="match status" value="1"/>
</dbReference>
<sequence length="314" mass="33148">MSKLIFTVTLNPAIDKTVVIPGFSVGSVNRIQSFRIDAGGKGFNVSKCLKKLGTDSTAGAILGGSTGEHLLALMAQMGIDTLPVMISEQSRTNMKIIDPSSGVTTEINEPGPEVSESVLEELRNRIAAKISPGDIVILSGSLPRGANASLYYEWTNCFHSLGAMVFLDSDGEAMRLGIEARPNFIKPNDAELSRIAGKDLSTQQELIQAGKKLLETGIEEIAISLGAAGAIFMSSDGVFTADALKVPALSTVGAGDAMVAAMAYGLEKQLPWETRIRLAMAMGAASVMSDGTQAPDAGLVWRLAEQVEIQKISF</sequence>
<dbReference type="PANTHER" id="PTHR46566">
    <property type="entry name" value="1-PHOSPHOFRUCTOKINASE-RELATED"/>
    <property type="match status" value="1"/>
</dbReference>
<evidence type="ECO:0000256" key="8">
    <source>
        <dbReference type="RuleBase" id="RU369061"/>
    </source>
</evidence>
<dbReference type="AlphaFoldDB" id="A0A1M6DQH2"/>
<evidence type="ECO:0000256" key="5">
    <source>
        <dbReference type="ARBA" id="ARBA00022840"/>
    </source>
</evidence>
<dbReference type="GO" id="GO:0008662">
    <property type="term" value="F:1-phosphofructokinase activity"/>
    <property type="evidence" value="ECO:0007669"/>
    <property type="project" value="UniProtKB-UniRule"/>
</dbReference>
<dbReference type="InterPro" id="IPR011611">
    <property type="entry name" value="PfkB_dom"/>
</dbReference>
<dbReference type="PIRSF" id="PIRSF000535">
    <property type="entry name" value="1PFK/6PFK/LacC"/>
    <property type="match status" value="1"/>
</dbReference>
<evidence type="ECO:0000256" key="1">
    <source>
        <dbReference type="ARBA" id="ARBA00005380"/>
    </source>
</evidence>
<comment type="function">
    <text evidence="8">Catalyzes the ATP-dependent phosphorylation of fructose-l-phosphate to fructose-l,6-bisphosphate.</text>
</comment>